<evidence type="ECO:0000313" key="5">
    <source>
        <dbReference type="Proteomes" id="UP000237797"/>
    </source>
</evidence>
<dbReference type="Pfam" id="PF01520">
    <property type="entry name" value="Amidase_3"/>
    <property type="match status" value="1"/>
</dbReference>
<dbReference type="GO" id="GO:0009253">
    <property type="term" value="P:peptidoglycan catabolic process"/>
    <property type="evidence" value="ECO:0007669"/>
    <property type="project" value="InterPro"/>
</dbReference>
<evidence type="ECO:0000259" key="3">
    <source>
        <dbReference type="SMART" id="SM00646"/>
    </source>
</evidence>
<dbReference type="OrthoDB" id="9806267at2"/>
<keyword evidence="2" id="KW-1133">Transmembrane helix</keyword>
<dbReference type="CDD" id="cd02696">
    <property type="entry name" value="MurNAc-LAA"/>
    <property type="match status" value="1"/>
</dbReference>
<reference evidence="4 5" key="1">
    <citation type="submission" date="2018-03" db="EMBL/GenBank/DDBJ databases">
        <title>Genomic Encyclopedia of Archaeal and Bacterial Type Strains, Phase II (KMG-II): from individual species to whole genera.</title>
        <authorList>
            <person name="Goeker M."/>
        </authorList>
    </citation>
    <scope>NUCLEOTIDE SEQUENCE [LARGE SCALE GENOMIC DNA]</scope>
    <source>
        <strain evidence="4 5">DSM 44946</strain>
    </source>
</reference>
<dbReference type="Proteomes" id="UP000237797">
    <property type="component" value="Unassembled WGS sequence"/>
</dbReference>
<dbReference type="InterPro" id="IPR050695">
    <property type="entry name" value="N-acetylmuramoyl_amidase_3"/>
</dbReference>
<protein>
    <submittedName>
        <fullName evidence="4">N-acetylmuramoyl-L-alanine amidase</fullName>
    </submittedName>
</protein>
<accession>A0A2T0LBR2</accession>
<dbReference type="SUPFAM" id="SSF53187">
    <property type="entry name" value="Zn-dependent exopeptidases"/>
    <property type="match status" value="1"/>
</dbReference>
<gene>
    <name evidence="4" type="ORF">CLV97_12669</name>
</gene>
<dbReference type="NCBIfam" id="TIGR02883">
    <property type="entry name" value="spore_cwlD"/>
    <property type="match status" value="1"/>
</dbReference>
<feature type="transmembrane region" description="Helical" evidence="2">
    <location>
        <begin position="15"/>
        <end position="33"/>
    </location>
</feature>
<feature type="domain" description="MurNAc-LAA" evidence="3">
    <location>
        <begin position="124"/>
        <end position="235"/>
    </location>
</feature>
<proteinExistence type="predicted"/>
<dbReference type="GO" id="GO:0030288">
    <property type="term" value="C:outer membrane-bounded periplasmic space"/>
    <property type="evidence" value="ECO:0007669"/>
    <property type="project" value="TreeGrafter"/>
</dbReference>
<comment type="caution">
    <text evidence="4">The sequence shown here is derived from an EMBL/GenBank/DDBJ whole genome shotgun (WGS) entry which is preliminary data.</text>
</comment>
<dbReference type="RefSeq" id="WP_106346207.1">
    <property type="nucleotide sequence ID" value="NZ_PVNE01000026.1"/>
</dbReference>
<dbReference type="Gene3D" id="3.40.630.40">
    <property type="entry name" value="Zn-dependent exopeptidases"/>
    <property type="match status" value="1"/>
</dbReference>
<dbReference type="InterPro" id="IPR014234">
    <property type="entry name" value="Spore_CwlD"/>
</dbReference>
<sequence length="259" mass="28759">MIGLWDTVKEHRRRLLWAGAVVAALVALLLWSIPREWSRTAWNMPLAGRVIVLDPGHGGVDGGAVSKTGVVEKEVALRIALHLRDYLQEAGALVVMTRERDTDLADSGTRGLSRRKTQDLMQRVRIVKESGADALVSIHLNAIPSPRWKGAQTFYHPESEENKKLASFIQAELIRNLGNTNRLPKQNGDIFILNASPVPAAMVEVGFLSNPEEAARLGDEKYQKKLAAAIYYGILRYYTEEKLPPEMNVGGYDIITGKH</sequence>
<evidence type="ECO:0000313" key="4">
    <source>
        <dbReference type="EMBL" id="PRX39361.1"/>
    </source>
</evidence>
<dbReference type="EMBL" id="PVNE01000026">
    <property type="protein sequence ID" value="PRX39361.1"/>
    <property type="molecule type" value="Genomic_DNA"/>
</dbReference>
<keyword evidence="1" id="KW-0378">Hydrolase</keyword>
<dbReference type="InterPro" id="IPR002508">
    <property type="entry name" value="MurNAc-LAA_cat"/>
</dbReference>
<dbReference type="PANTHER" id="PTHR30404:SF0">
    <property type="entry name" value="N-ACETYLMURAMOYL-L-ALANINE AMIDASE AMIC"/>
    <property type="match status" value="1"/>
</dbReference>
<dbReference type="SMART" id="SM00646">
    <property type="entry name" value="Ami_3"/>
    <property type="match status" value="1"/>
</dbReference>
<dbReference type="PANTHER" id="PTHR30404">
    <property type="entry name" value="N-ACETYLMURAMOYL-L-ALANINE AMIDASE"/>
    <property type="match status" value="1"/>
</dbReference>
<dbReference type="AlphaFoldDB" id="A0A2T0LBR2"/>
<name>A0A2T0LBR2_9BACL</name>
<evidence type="ECO:0000256" key="1">
    <source>
        <dbReference type="ARBA" id="ARBA00022801"/>
    </source>
</evidence>
<keyword evidence="5" id="KW-1185">Reference proteome</keyword>
<dbReference type="GO" id="GO:0008745">
    <property type="term" value="F:N-acetylmuramoyl-L-alanine amidase activity"/>
    <property type="evidence" value="ECO:0007669"/>
    <property type="project" value="InterPro"/>
</dbReference>
<evidence type="ECO:0000256" key="2">
    <source>
        <dbReference type="SAM" id="Phobius"/>
    </source>
</evidence>
<keyword evidence="2" id="KW-0812">Transmembrane</keyword>
<organism evidence="4 5">
    <name type="scientific">Planifilum fimeticola</name>
    <dbReference type="NCBI Taxonomy" id="201975"/>
    <lineage>
        <taxon>Bacteria</taxon>
        <taxon>Bacillati</taxon>
        <taxon>Bacillota</taxon>
        <taxon>Bacilli</taxon>
        <taxon>Bacillales</taxon>
        <taxon>Thermoactinomycetaceae</taxon>
        <taxon>Planifilum</taxon>
    </lineage>
</organism>
<keyword evidence="2" id="KW-0472">Membrane</keyword>